<evidence type="ECO:0000313" key="1">
    <source>
        <dbReference type="EMBL" id="NAW51572.1"/>
    </source>
</evidence>
<dbReference type="EMBL" id="JAAABJ010000557">
    <property type="protein sequence ID" value="NAW51572.1"/>
    <property type="molecule type" value="Genomic_DNA"/>
</dbReference>
<proteinExistence type="predicted"/>
<dbReference type="AlphaFoldDB" id="A0A845PTK8"/>
<reference evidence="1 2" key="1">
    <citation type="submission" date="2019-11" db="EMBL/GenBank/DDBJ databases">
        <title>Characterization of Elizabethkingia argenteiflava sp. nov., isolated from inner surface of Soybean Pods.</title>
        <authorList>
            <person name="Mo S."/>
        </authorList>
    </citation>
    <scope>NUCLEOTIDE SEQUENCE [LARGE SCALE GENOMIC DNA]</scope>
    <source>
        <strain evidence="1 2">YB22</strain>
    </source>
</reference>
<keyword evidence="2" id="KW-1185">Reference proteome</keyword>
<dbReference type="Proteomes" id="UP000553459">
    <property type="component" value="Unassembled WGS sequence"/>
</dbReference>
<evidence type="ECO:0000313" key="2">
    <source>
        <dbReference type="Proteomes" id="UP000553459"/>
    </source>
</evidence>
<gene>
    <name evidence="1" type="ORF">GNY06_09325</name>
</gene>
<accession>A0A845PTK8</accession>
<protein>
    <submittedName>
        <fullName evidence="1">Uncharacterized protein</fullName>
    </submittedName>
</protein>
<dbReference type="RefSeq" id="WP_166519850.1">
    <property type="nucleotide sequence ID" value="NZ_JAAABJ010000557.1"/>
</dbReference>
<comment type="caution">
    <text evidence="1">The sequence shown here is derived from an EMBL/GenBank/DDBJ whole genome shotgun (WGS) entry which is preliminary data.</text>
</comment>
<name>A0A845PTK8_9FLAO</name>
<sequence length="291" mass="33407">MMQNSREIQGRLLEEIKKIASDIASVETTSGLIANYQKIQNLYEKVVLLKSLEVGKIDLQKIKQELGAGVEVPRTEGDQTQQEGQALMSMPEEEIVHDQRQILEGTGIEKLTIRDAIEENDTKEPKADPIEKAQHEVTPSKMEEGMNFSTTFIPPIAPSDEGRSHQEIDHHFSHKLKLASIKKLKSAGPEAELHLQHDLKTGQASVFSQVSNIYSTQKRQFKLDLNDRMAFIKKLFNNNVEEMNMVLEKLNQFSNVEEAKEYLSDMYYDKDWKPVDEYAQRLWSLVESRFK</sequence>
<organism evidence="1 2">
    <name type="scientific">Elizabethkingia argenteiflava</name>
    <dbReference type="NCBI Taxonomy" id="2681556"/>
    <lineage>
        <taxon>Bacteria</taxon>
        <taxon>Pseudomonadati</taxon>
        <taxon>Bacteroidota</taxon>
        <taxon>Flavobacteriia</taxon>
        <taxon>Flavobacteriales</taxon>
        <taxon>Weeksellaceae</taxon>
        <taxon>Elizabethkingia</taxon>
    </lineage>
</organism>